<dbReference type="AlphaFoldDB" id="A0A9X2FQJ8"/>
<comment type="caution">
    <text evidence="2">The sequence shown here is derived from an EMBL/GenBank/DDBJ whole genome shotgun (WGS) entry which is preliminary data.</text>
</comment>
<dbReference type="InterPro" id="IPR011010">
    <property type="entry name" value="DNA_brk_join_enz"/>
</dbReference>
<dbReference type="InterPro" id="IPR013762">
    <property type="entry name" value="Integrase-like_cat_sf"/>
</dbReference>
<evidence type="ECO:0008006" key="4">
    <source>
        <dbReference type="Google" id="ProtNLM"/>
    </source>
</evidence>
<dbReference type="GO" id="GO:0003677">
    <property type="term" value="F:DNA binding"/>
    <property type="evidence" value="ECO:0007669"/>
    <property type="project" value="InterPro"/>
</dbReference>
<evidence type="ECO:0000256" key="1">
    <source>
        <dbReference type="ARBA" id="ARBA00023172"/>
    </source>
</evidence>
<accession>A0A9X2FQJ8</accession>
<dbReference type="GO" id="GO:0006310">
    <property type="term" value="P:DNA recombination"/>
    <property type="evidence" value="ECO:0007669"/>
    <property type="project" value="UniProtKB-KW"/>
</dbReference>
<protein>
    <recommendedName>
        <fullName evidence="4">Phage integrase family protein</fullName>
    </recommendedName>
</protein>
<dbReference type="Gene3D" id="1.10.443.10">
    <property type="entry name" value="Intergrase catalytic core"/>
    <property type="match status" value="1"/>
</dbReference>
<dbReference type="SUPFAM" id="SSF56349">
    <property type="entry name" value="DNA breaking-rejoining enzymes"/>
    <property type="match status" value="1"/>
</dbReference>
<dbReference type="GO" id="GO:0015074">
    <property type="term" value="P:DNA integration"/>
    <property type="evidence" value="ECO:0007669"/>
    <property type="project" value="InterPro"/>
</dbReference>
<dbReference type="RefSeq" id="WP_253332940.1">
    <property type="nucleotide sequence ID" value="NZ_JAMYXC010000197.1"/>
</dbReference>
<sequence>MKHETFERADLATEAGDTADLRRCLWLTNMKGSTRRATLGSLATLCGASGKNGELPVEYLRQLVAVPGAELKATIGQRWMQVGSDMRRALRCWDHVPTRWLALRLRTRIPTLSDAATAASLRLGADEARRAGAALEALAASEYGSLDDFPATVTAIEPLLRAAIPETFGVESMKSLENKRTLIRKVVRFVDPLTTGMRETCSSTLPSQWQQALAILDHQLKDHERSAAAILRRLARFCAGQEITPVEINKTLVEAFVAMELATHAPAYVEKLRAAFRRWNNAVETGLDGPHLPLPGAPVHRQQNVTWKTVPTGIRAPLDAFLETAISARNPGDWGALVPDDDPEYAELGIAFADASSDAEMGATQVLEPGTRKNWRDAVKRAWHAAEKDPRVQPKPKNLDDLFCKPVVSALVAAARSARRKRDEAQGLVYDPKVKGRYEHTLVEALCAVGRAISIAPDRLEAVEEMKRQLDPSVIGMKRVADGSFKRVYADRRIGTRHATMLAKFADTTRLKRWFEAPSTLWTLACAPIRKGRKPQASHVALARNALIARIGQYVAPVRRSNHSRYRHEGDDRHLILPEGEGEGTLIIPAHEGKTLKEIHVRIDPETVRMLQYYIKHFLPVARKQAKASADNPHLFPGADGRKVEDGGYVPGRGYITKSKLNTSFKKHMKKHCGLDLCLHVMRHLAGKIILDQDPAAMALVKEILGHMRLRTTQSYYAEVSKIIAQRRYIHLLERQARQVLATVTFKFVDPQTGKEI</sequence>
<organism evidence="2 3">
    <name type="scientific">Limimaricola litoreus</name>
    <dbReference type="NCBI Taxonomy" id="2955316"/>
    <lineage>
        <taxon>Bacteria</taxon>
        <taxon>Pseudomonadati</taxon>
        <taxon>Pseudomonadota</taxon>
        <taxon>Alphaproteobacteria</taxon>
        <taxon>Rhodobacterales</taxon>
        <taxon>Paracoccaceae</taxon>
        <taxon>Limimaricola</taxon>
    </lineage>
</organism>
<name>A0A9X2FQJ8_9RHOB</name>
<keyword evidence="1" id="KW-0233">DNA recombination</keyword>
<evidence type="ECO:0000313" key="2">
    <source>
        <dbReference type="EMBL" id="MCP1169382.1"/>
    </source>
</evidence>
<reference evidence="2" key="1">
    <citation type="submission" date="2022-06" db="EMBL/GenBank/DDBJ databases">
        <title>Limimaricola sediminis sp. nov., isolated from an intertidal sediment.</title>
        <authorList>
            <person name="Shao X."/>
        </authorList>
    </citation>
    <scope>NUCLEOTIDE SEQUENCE</scope>
    <source>
        <strain evidence="2">ASW11-118</strain>
    </source>
</reference>
<dbReference type="Proteomes" id="UP001139477">
    <property type="component" value="Unassembled WGS sequence"/>
</dbReference>
<gene>
    <name evidence="2" type="ORF">NHG85_12760</name>
</gene>
<keyword evidence="3" id="KW-1185">Reference proteome</keyword>
<evidence type="ECO:0000313" key="3">
    <source>
        <dbReference type="Proteomes" id="UP001139477"/>
    </source>
</evidence>
<dbReference type="EMBL" id="JAMYXC010000197">
    <property type="protein sequence ID" value="MCP1169382.1"/>
    <property type="molecule type" value="Genomic_DNA"/>
</dbReference>
<proteinExistence type="predicted"/>